<comment type="caution">
    <text evidence="13">The sequence shown here is derived from an EMBL/GenBank/DDBJ whole genome shotgun (WGS) entry which is preliminary data.</text>
</comment>
<keyword evidence="5" id="KW-0819">tRNA processing</keyword>
<evidence type="ECO:0000256" key="5">
    <source>
        <dbReference type="ARBA" id="ARBA00022694"/>
    </source>
</evidence>
<dbReference type="GO" id="GO:0006400">
    <property type="term" value="P:tRNA modification"/>
    <property type="evidence" value="ECO:0007669"/>
    <property type="project" value="TreeGrafter"/>
</dbReference>
<evidence type="ECO:0000259" key="12">
    <source>
        <dbReference type="SMART" id="SM01144"/>
    </source>
</evidence>
<dbReference type="AlphaFoldDB" id="A0AAD9J823"/>
<comment type="similarity">
    <text evidence="8">Belongs to the TDD superfamily. DTWD1 family.</text>
</comment>
<protein>
    <recommendedName>
        <fullName evidence="9">tRNA-uridine aminocarboxypropyltransferase 1</fullName>
        <ecNumber evidence="2">2.5.1.25</ecNumber>
    </recommendedName>
    <alternativeName>
        <fullName evidence="10">DTW domain-containing protein 1</fullName>
    </alternativeName>
</protein>
<dbReference type="SMART" id="SM01144">
    <property type="entry name" value="DTW"/>
    <property type="match status" value="1"/>
</dbReference>
<dbReference type="PANTHER" id="PTHR15627:SF8">
    <property type="entry name" value="TRNA-URIDINE AMINOCARBOXYPROPYLTRANSFERASE 1"/>
    <property type="match status" value="1"/>
</dbReference>
<comment type="catalytic activity">
    <reaction evidence="11">
        <text>a uridine in tRNA + S-adenosyl-L-methionine = a 3-[(3S)-3-amino-3-carboxypropyl]uridine in tRNA + S-methyl-5'-thioadenosine + H(+)</text>
        <dbReference type="Rhea" id="RHEA:62432"/>
        <dbReference type="Rhea" id="RHEA-COMP:13339"/>
        <dbReference type="Rhea" id="RHEA-COMP:16092"/>
        <dbReference type="ChEBI" id="CHEBI:15378"/>
        <dbReference type="ChEBI" id="CHEBI:17509"/>
        <dbReference type="ChEBI" id="CHEBI:59789"/>
        <dbReference type="ChEBI" id="CHEBI:65315"/>
        <dbReference type="ChEBI" id="CHEBI:82930"/>
        <dbReference type="EC" id="2.5.1.25"/>
    </reaction>
</comment>
<evidence type="ECO:0000256" key="9">
    <source>
        <dbReference type="ARBA" id="ARBA00039242"/>
    </source>
</evidence>
<proteinExistence type="inferred from homology"/>
<keyword evidence="14" id="KW-1185">Reference proteome</keyword>
<dbReference type="Pfam" id="PF03942">
    <property type="entry name" value="DTW"/>
    <property type="match status" value="1"/>
</dbReference>
<feature type="domain" description="DTW" evidence="12">
    <location>
        <begin position="41"/>
        <end position="333"/>
    </location>
</feature>
<dbReference type="GO" id="GO:0005634">
    <property type="term" value="C:nucleus"/>
    <property type="evidence" value="ECO:0007669"/>
    <property type="project" value="UniProtKB-SubCell"/>
</dbReference>
<dbReference type="EMBL" id="JAODUP010000555">
    <property type="protein sequence ID" value="KAK2147410.1"/>
    <property type="molecule type" value="Genomic_DNA"/>
</dbReference>
<dbReference type="InterPro" id="IPR005636">
    <property type="entry name" value="DTW"/>
</dbReference>
<organism evidence="13 14">
    <name type="scientific">Paralvinella palmiformis</name>
    <dbReference type="NCBI Taxonomy" id="53620"/>
    <lineage>
        <taxon>Eukaryota</taxon>
        <taxon>Metazoa</taxon>
        <taxon>Spiralia</taxon>
        <taxon>Lophotrochozoa</taxon>
        <taxon>Annelida</taxon>
        <taxon>Polychaeta</taxon>
        <taxon>Sedentaria</taxon>
        <taxon>Canalipalpata</taxon>
        <taxon>Terebellida</taxon>
        <taxon>Terebelliformia</taxon>
        <taxon>Alvinellidae</taxon>
        <taxon>Paralvinella</taxon>
    </lineage>
</organism>
<evidence type="ECO:0000313" key="13">
    <source>
        <dbReference type="EMBL" id="KAK2147410.1"/>
    </source>
</evidence>
<keyword evidence="3" id="KW-0808">Transferase</keyword>
<evidence type="ECO:0000256" key="6">
    <source>
        <dbReference type="ARBA" id="ARBA00023242"/>
    </source>
</evidence>
<dbReference type="EC" id="2.5.1.25" evidence="2"/>
<comment type="subcellular location">
    <subcellularLocation>
        <location evidence="1">Nucleus</location>
    </subcellularLocation>
</comment>
<gene>
    <name evidence="13" type="ORF">LSH36_555g04050</name>
</gene>
<sequence>MASKVSSMMEENPFPGLKISSSDFLDDLQGRQKCPRCDRSRKFFCYSCYIPVKGTEDNIPRVKLPVKVDIIKHPQEVAGKSTCGHAALVAPDQVTVYMYPTVPEYKDKNKPYQFEPEESLQDEDDFDCFEESIWCSHNGGPPVILVFPGPDALTLEEYVAKFSKPQSVHNEDPCDQIQSLRLGQSMADDKNSEMCRNCDSADGGSAATCQALLRDSDASTSGVGARQAEDKNVRFEKTFDRVVFIDSTWHQVYKIRLDERLSCLQKVEIKKHTTMFWRHQQNKPESYLSTIEAIYYFMREYHDLFEMTPYTGQYDDLLFLFKFMYRKIRFEYEKGKVLKAYENRPK</sequence>
<evidence type="ECO:0000256" key="4">
    <source>
        <dbReference type="ARBA" id="ARBA00022691"/>
    </source>
</evidence>
<evidence type="ECO:0000313" key="14">
    <source>
        <dbReference type="Proteomes" id="UP001208570"/>
    </source>
</evidence>
<dbReference type="GO" id="GO:0016432">
    <property type="term" value="F:tRNA-uridine aminocarboxypropyltransferase activity"/>
    <property type="evidence" value="ECO:0007669"/>
    <property type="project" value="UniProtKB-EC"/>
</dbReference>
<evidence type="ECO:0000256" key="3">
    <source>
        <dbReference type="ARBA" id="ARBA00022679"/>
    </source>
</evidence>
<dbReference type="Proteomes" id="UP001208570">
    <property type="component" value="Unassembled WGS sequence"/>
</dbReference>
<comment type="function">
    <text evidence="7">Catalyzes the formation of 3-(3-amino-3-carboxypropyl)uridine (acp3U) at position 20 in the D-loop of several cytoplasmic tRNAs (acp3U(20)).</text>
</comment>
<accession>A0AAD9J823</accession>
<evidence type="ECO:0000256" key="7">
    <source>
        <dbReference type="ARBA" id="ARBA00037050"/>
    </source>
</evidence>
<dbReference type="InterPro" id="IPR051521">
    <property type="entry name" value="tRNA_Mod/Golgi_Maint"/>
</dbReference>
<evidence type="ECO:0000256" key="11">
    <source>
        <dbReference type="ARBA" id="ARBA00048718"/>
    </source>
</evidence>
<evidence type="ECO:0000256" key="10">
    <source>
        <dbReference type="ARBA" id="ARBA00042508"/>
    </source>
</evidence>
<keyword evidence="4" id="KW-0949">S-adenosyl-L-methionine</keyword>
<reference evidence="13" key="1">
    <citation type="journal article" date="2023" name="Mol. Biol. Evol.">
        <title>Third-Generation Sequencing Reveals the Adaptive Role of the Epigenome in Three Deep-Sea Polychaetes.</title>
        <authorList>
            <person name="Perez M."/>
            <person name="Aroh O."/>
            <person name="Sun Y."/>
            <person name="Lan Y."/>
            <person name="Juniper S.K."/>
            <person name="Young C.R."/>
            <person name="Angers B."/>
            <person name="Qian P.Y."/>
        </authorList>
    </citation>
    <scope>NUCLEOTIDE SEQUENCE</scope>
    <source>
        <strain evidence="13">P08H-3</strain>
    </source>
</reference>
<keyword evidence="6" id="KW-0539">Nucleus</keyword>
<name>A0AAD9J823_9ANNE</name>
<evidence type="ECO:0000256" key="1">
    <source>
        <dbReference type="ARBA" id="ARBA00004123"/>
    </source>
</evidence>
<dbReference type="PANTHER" id="PTHR15627">
    <property type="entry name" value="NATURAL KILLER CELL-SPECIFIC ANTIGEN KLIP1"/>
    <property type="match status" value="1"/>
</dbReference>
<evidence type="ECO:0000256" key="2">
    <source>
        <dbReference type="ARBA" id="ARBA00012386"/>
    </source>
</evidence>
<evidence type="ECO:0000256" key="8">
    <source>
        <dbReference type="ARBA" id="ARBA00038290"/>
    </source>
</evidence>